<dbReference type="EMBL" id="CACVBS010000002">
    <property type="protein sequence ID" value="CAA7258565.1"/>
    <property type="molecule type" value="Genomic_DNA"/>
</dbReference>
<feature type="domain" description="F-box" evidence="1">
    <location>
        <begin position="86"/>
        <end position="135"/>
    </location>
</feature>
<dbReference type="OrthoDB" id="2823912at2759"/>
<proteinExistence type="predicted"/>
<organism evidence="2 3">
    <name type="scientific">Cyclocybe aegerita</name>
    <name type="common">Black poplar mushroom</name>
    <name type="synonym">Agrocybe aegerita</name>
    <dbReference type="NCBI Taxonomy" id="1973307"/>
    <lineage>
        <taxon>Eukaryota</taxon>
        <taxon>Fungi</taxon>
        <taxon>Dikarya</taxon>
        <taxon>Basidiomycota</taxon>
        <taxon>Agaricomycotina</taxon>
        <taxon>Agaricomycetes</taxon>
        <taxon>Agaricomycetidae</taxon>
        <taxon>Agaricales</taxon>
        <taxon>Agaricineae</taxon>
        <taxon>Bolbitiaceae</taxon>
        <taxon>Cyclocybe</taxon>
    </lineage>
</organism>
<reference evidence="2 3" key="1">
    <citation type="submission" date="2020-01" db="EMBL/GenBank/DDBJ databases">
        <authorList>
            <person name="Gupta K D."/>
        </authorList>
    </citation>
    <scope>NUCLEOTIDE SEQUENCE [LARGE SCALE GENOMIC DNA]</scope>
</reference>
<evidence type="ECO:0000313" key="2">
    <source>
        <dbReference type="EMBL" id="CAA7258565.1"/>
    </source>
</evidence>
<evidence type="ECO:0000313" key="3">
    <source>
        <dbReference type="Proteomes" id="UP000467700"/>
    </source>
</evidence>
<dbReference type="SUPFAM" id="SSF81383">
    <property type="entry name" value="F-box domain"/>
    <property type="match status" value="1"/>
</dbReference>
<comment type="caution">
    <text evidence="2">The sequence shown here is derived from an EMBL/GenBank/DDBJ whole genome shotgun (WGS) entry which is preliminary data.</text>
</comment>
<protein>
    <recommendedName>
        <fullName evidence="1">F-box domain-containing protein</fullName>
    </recommendedName>
</protein>
<dbReference type="InterPro" id="IPR001810">
    <property type="entry name" value="F-box_dom"/>
</dbReference>
<dbReference type="InterPro" id="IPR036047">
    <property type="entry name" value="F-box-like_dom_sf"/>
</dbReference>
<dbReference type="PROSITE" id="PS50181">
    <property type="entry name" value="FBOX"/>
    <property type="match status" value="1"/>
</dbReference>
<evidence type="ECO:0000259" key="1">
    <source>
        <dbReference type="PROSITE" id="PS50181"/>
    </source>
</evidence>
<sequence length="685" mass="79187">MPALETDEFANLVNLADEFYELDRSLFPFRAMGGNEVRKIYDLHPLWFDEEYPSRRDLRGNYVANYIFRQLKTQAKQAEPRFKDLTAMFNKLPMELIYEIFEHLHPFDLYTMIRTTKGLRAFLLSRKASGVWVGSFARQPSIPSCPFDLSYPKWVSLLFGPSRCDECNHRGAMIDFAIRRRLCDNCMDDESVFHQHEMPSILKSEEEYETLQTLLRGSHRNDPITYPDLDEYTGESRYLESEVLERSVQLREHLDAIGQNVPGAQDRYKQFKSETSRTIQELAEHAKTCDQYFAEVFETIDSEYDLVLQNLLPRWTDALACLGHDCQDIAHVQSRLKWMLYYDHVDRYSDKLLRRYLRWIEPSLNEAWANRLVKEHEERVVERRRLVLEFYGRYCSSIGAVTRQYLPNVERIGQLKSISNFIYNRSEVVGDFPVVAVTKETEEFVEAWLAFGKRHLCNVLSHTSLPSSSGLADERMLELATAVFSSRLSLDSSMPRSASGLIGWADVGIYFDRLVSDGAADFSEEGGAHMSDLQFDKEGYLAVQHILGLLELDVDSTLASTVDALNERFTCTYCPLLTSKSTWRPVMTWRECVSHFLHESDHHQQGPRFAILSNELKKSVLFHEAPFPPPSEPQWCCNHCGDSIAKSRMDVVAHLKAQFVYHFLPVDAELITDVADTRFIVRSPM</sequence>
<dbReference type="Proteomes" id="UP000467700">
    <property type="component" value="Unassembled WGS sequence"/>
</dbReference>
<keyword evidence="3" id="KW-1185">Reference proteome</keyword>
<accession>A0A8S0VSS3</accession>
<dbReference type="AlphaFoldDB" id="A0A8S0VSS3"/>
<gene>
    <name evidence="2" type="ORF">AAE3_LOCUS1185</name>
</gene>
<name>A0A8S0VSS3_CYCAE</name>